<gene>
    <name evidence="3" type="ORF">C0Z20_09500</name>
</gene>
<dbReference type="SUPFAM" id="SSF81901">
    <property type="entry name" value="HCP-like"/>
    <property type="match status" value="1"/>
</dbReference>
<protein>
    <submittedName>
        <fullName evidence="3">Sel1 repeat family protein</fullName>
    </submittedName>
</protein>
<dbReference type="Proteomes" id="UP000235777">
    <property type="component" value="Unassembled WGS sequence"/>
</dbReference>
<evidence type="ECO:0000313" key="3">
    <source>
        <dbReference type="EMBL" id="PMS36960.1"/>
    </source>
</evidence>
<keyword evidence="2" id="KW-0732">Signal</keyword>
<accession>A0A2N7X5S4</accession>
<comment type="caution">
    <text evidence="3">The sequence shown here is derived from an EMBL/GenBank/DDBJ whole genome shotgun (WGS) entry which is preliminary data.</text>
</comment>
<dbReference type="InterPro" id="IPR006597">
    <property type="entry name" value="Sel1-like"/>
</dbReference>
<dbReference type="Pfam" id="PF08238">
    <property type="entry name" value="Sel1"/>
    <property type="match status" value="4"/>
</dbReference>
<evidence type="ECO:0000256" key="1">
    <source>
        <dbReference type="SAM" id="MobiDB-lite"/>
    </source>
</evidence>
<evidence type="ECO:0000256" key="2">
    <source>
        <dbReference type="SAM" id="SignalP"/>
    </source>
</evidence>
<organism evidence="3 4">
    <name type="scientific">Trinickia symbiotica</name>
    <dbReference type="NCBI Taxonomy" id="863227"/>
    <lineage>
        <taxon>Bacteria</taxon>
        <taxon>Pseudomonadati</taxon>
        <taxon>Pseudomonadota</taxon>
        <taxon>Betaproteobacteria</taxon>
        <taxon>Burkholderiales</taxon>
        <taxon>Burkholderiaceae</taxon>
        <taxon>Trinickia</taxon>
    </lineage>
</organism>
<sequence>MIRKFVALALILLFSSSAVAGLKEGVAAYHRLDWQTAVAELTPAAELGSPEAAELLGDYYSITNKVVAAKWYLVAARNSGPEKQYEIGVKVDDAAFRESRRRNDDSEALAAKVFLIAAQCFRMAADAGYAPAQNALGMLYESPWKMAPNVKKAVSLYRQAARQGNAEGLQSMGVVYLTGRPGIRKDLFKSYTFFQAALKYAGNREDVLQFSQGLSGQVETQLSSAQKDRAKALVDAWQPGRPLPGLDQPITGSKLPPG</sequence>
<proteinExistence type="predicted"/>
<name>A0A2N7X5S4_9BURK</name>
<keyword evidence="4" id="KW-1185">Reference proteome</keyword>
<evidence type="ECO:0000313" key="4">
    <source>
        <dbReference type="Proteomes" id="UP000235777"/>
    </source>
</evidence>
<reference evidence="3 4" key="1">
    <citation type="submission" date="2018-01" db="EMBL/GenBank/DDBJ databases">
        <title>Whole genome analyses suggest that Burkholderia sensu lato contains two further novel genera in the rhizoxinica-symbiotica group Mycetohabitans gen. nov., and Trinickia gen. nov.: implications for the evolution of diazotrophy and nodulation in the Burkholderiaceae.</title>
        <authorList>
            <person name="Estrada-de los Santos P."/>
            <person name="Palmer M."/>
            <person name="Chavez-Ramirez B."/>
            <person name="Beukes C."/>
            <person name="Steenkamp E.T."/>
            <person name="Hirsch A.M."/>
            <person name="Manyaka P."/>
            <person name="Maluk M."/>
            <person name="Lafos M."/>
            <person name="Crook M."/>
            <person name="Gross E."/>
            <person name="Simon M.F."/>
            <person name="Bueno dos Reis Junior F."/>
            <person name="Poole P.S."/>
            <person name="Venter S.N."/>
            <person name="James E.K."/>
        </authorList>
    </citation>
    <scope>NUCLEOTIDE SEQUENCE [LARGE SCALE GENOMIC DNA]</scope>
    <source>
        <strain evidence="3 4">JPY 581</strain>
    </source>
</reference>
<dbReference type="RefSeq" id="WP_020566354.1">
    <property type="nucleotide sequence ID" value="NZ_KB890184.1"/>
</dbReference>
<dbReference type="AlphaFoldDB" id="A0A2N7X5S4"/>
<feature type="chain" id="PRO_5014769889" evidence="2">
    <location>
        <begin position="21"/>
        <end position="258"/>
    </location>
</feature>
<dbReference type="InterPro" id="IPR050767">
    <property type="entry name" value="Sel1_AlgK"/>
</dbReference>
<dbReference type="Gene3D" id="1.25.40.10">
    <property type="entry name" value="Tetratricopeptide repeat domain"/>
    <property type="match status" value="2"/>
</dbReference>
<dbReference type="SMART" id="SM00671">
    <property type="entry name" value="SEL1"/>
    <property type="match status" value="3"/>
</dbReference>
<dbReference type="OrthoDB" id="5365194at2"/>
<dbReference type="PANTHER" id="PTHR11102:SF160">
    <property type="entry name" value="ERAD-ASSOCIATED E3 UBIQUITIN-PROTEIN LIGASE COMPONENT HRD3"/>
    <property type="match status" value="1"/>
</dbReference>
<feature type="region of interest" description="Disordered" evidence="1">
    <location>
        <begin position="237"/>
        <end position="258"/>
    </location>
</feature>
<dbReference type="InterPro" id="IPR011990">
    <property type="entry name" value="TPR-like_helical_dom_sf"/>
</dbReference>
<dbReference type="EMBL" id="PNYC01000005">
    <property type="protein sequence ID" value="PMS36960.1"/>
    <property type="molecule type" value="Genomic_DNA"/>
</dbReference>
<dbReference type="STRING" id="863227.GCA_000373005_03537"/>
<dbReference type="PANTHER" id="PTHR11102">
    <property type="entry name" value="SEL-1-LIKE PROTEIN"/>
    <property type="match status" value="1"/>
</dbReference>
<feature type="signal peptide" evidence="2">
    <location>
        <begin position="1"/>
        <end position="20"/>
    </location>
</feature>